<comment type="catalytic activity">
    <reaction evidence="11">
        <text>L-homoserine + NADP(+) = L-aspartate 4-semialdehyde + NADPH + H(+)</text>
        <dbReference type="Rhea" id="RHEA:15761"/>
        <dbReference type="ChEBI" id="CHEBI:15378"/>
        <dbReference type="ChEBI" id="CHEBI:57476"/>
        <dbReference type="ChEBI" id="CHEBI:57783"/>
        <dbReference type="ChEBI" id="CHEBI:58349"/>
        <dbReference type="ChEBI" id="CHEBI:537519"/>
        <dbReference type="EC" id="1.1.1.3"/>
    </reaction>
    <physiologicalReaction direction="right-to-left" evidence="11">
        <dbReference type="Rhea" id="RHEA:15763"/>
    </physiologicalReaction>
</comment>
<comment type="pathway">
    <text evidence="1 12">Amino-acid biosynthesis; L-threonine biosynthesis; L-threonine from L-aspartate: step 3/5.</text>
</comment>
<dbReference type="AlphaFoldDB" id="A0A940NII2"/>
<evidence type="ECO:0000256" key="1">
    <source>
        <dbReference type="ARBA" id="ARBA00005056"/>
    </source>
</evidence>
<dbReference type="EMBL" id="JAGIYQ010000004">
    <property type="protein sequence ID" value="MBP0724945.1"/>
    <property type="molecule type" value="Genomic_DNA"/>
</dbReference>
<dbReference type="PROSITE" id="PS01042">
    <property type="entry name" value="HOMOSER_DHGENASE"/>
    <property type="match status" value="1"/>
</dbReference>
<keyword evidence="9" id="KW-0915">Sodium</keyword>
<dbReference type="Proteomes" id="UP000682134">
    <property type="component" value="Unassembled WGS sequence"/>
</dbReference>
<dbReference type="RefSeq" id="WP_209404014.1">
    <property type="nucleotide sequence ID" value="NZ_JAGIYQ010000004.1"/>
</dbReference>
<keyword evidence="7 12" id="KW-0791">Threonine biosynthesis</keyword>
<dbReference type="InterPro" id="IPR036291">
    <property type="entry name" value="NAD(P)-bd_dom_sf"/>
</dbReference>
<evidence type="ECO:0000256" key="8">
    <source>
        <dbReference type="ARBA" id="ARBA00023002"/>
    </source>
</evidence>
<evidence type="ECO:0000256" key="6">
    <source>
        <dbReference type="ARBA" id="ARBA00022605"/>
    </source>
</evidence>
<evidence type="ECO:0000256" key="5">
    <source>
        <dbReference type="ARBA" id="ARBA00013376"/>
    </source>
</evidence>
<dbReference type="FunFam" id="3.30.360.10:FF:000005">
    <property type="entry name" value="Homoserine dehydrogenase"/>
    <property type="match status" value="1"/>
</dbReference>
<organism evidence="16 17">
    <name type="scientific">Gottfriedia endophytica</name>
    <dbReference type="NCBI Taxonomy" id="2820819"/>
    <lineage>
        <taxon>Bacteria</taxon>
        <taxon>Bacillati</taxon>
        <taxon>Bacillota</taxon>
        <taxon>Bacilli</taxon>
        <taxon>Bacillales</taxon>
        <taxon>Bacillaceae</taxon>
        <taxon>Gottfriedia</taxon>
    </lineage>
</organism>
<dbReference type="PANTHER" id="PTHR43331:SF1">
    <property type="entry name" value="HOMOSERINE DEHYDROGENASE"/>
    <property type="match status" value="1"/>
</dbReference>
<evidence type="ECO:0000313" key="17">
    <source>
        <dbReference type="Proteomes" id="UP000682134"/>
    </source>
</evidence>
<dbReference type="InterPro" id="IPR019811">
    <property type="entry name" value="HDH_CS"/>
</dbReference>
<keyword evidence="8 12" id="KW-0560">Oxidoreductase</keyword>
<keyword evidence="10 12" id="KW-0486">Methionine biosynthesis</keyword>
<comment type="similarity">
    <text evidence="3 13">Belongs to the homoserine dehydrogenase family.</text>
</comment>
<evidence type="ECO:0000256" key="12">
    <source>
        <dbReference type="RuleBase" id="RU000579"/>
    </source>
</evidence>
<proteinExistence type="inferred from homology"/>
<dbReference type="GO" id="GO:0050661">
    <property type="term" value="F:NADP binding"/>
    <property type="evidence" value="ECO:0007669"/>
    <property type="project" value="InterPro"/>
</dbReference>
<dbReference type="Gene3D" id="3.40.50.720">
    <property type="entry name" value="NAD(P)-binding Rossmann-like Domain"/>
    <property type="match status" value="1"/>
</dbReference>
<protein>
    <recommendedName>
        <fullName evidence="5 12">Homoserine dehydrogenase</fullName>
        <ecNumber evidence="4 12">1.1.1.3</ecNumber>
    </recommendedName>
</protein>
<name>A0A940NII2_9BACI</name>
<evidence type="ECO:0000259" key="15">
    <source>
        <dbReference type="Pfam" id="PF03447"/>
    </source>
</evidence>
<dbReference type="Pfam" id="PF03447">
    <property type="entry name" value="NAD_binding_3"/>
    <property type="match status" value="1"/>
</dbReference>
<gene>
    <name evidence="16" type="ORF">J5Y03_07050</name>
</gene>
<dbReference type="GO" id="GO:0009086">
    <property type="term" value="P:methionine biosynthetic process"/>
    <property type="evidence" value="ECO:0007669"/>
    <property type="project" value="UniProtKB-KW"/>
</dbReference>
<dbReference type="GO" id="GO:0004412">
    <property type="term" value="F:homoserine dehydrogenase activity"/>
    <property type="evidence" value="ECO:0007669"/>
    <property type="project" value="UniProtKB-EC"/>
</dbReference>
<reference evidence="16" key="1">
    <citation type="submission" date="2021-04" db="EMBL/GenBank/DDBJ databases">
        <title>Genome seq and assembly of Bacillus sp.</title>
        <authorList>
            <person name="Chhetri G."/>
        </authorList>
    </citation>
    <scope>NUCLEOTIDE SEQUENCE</scope>
    <source>
        <strain evidence="16">RG28</strain>
    </source>
</reference>
<evidence type="ECO:0000256" key="13">
    <source>
        <dbReference type="RuleBase" id="RU004171"/>
    </source>
</evidence>
<evidence type="ECO:0000256" key="10">
    <source>
        <dbReference type="ARBA" id="ARBA00023167"/>
    </source>
</evidence>
<dbReference type="Gene3D" id="3.30.360.10">
    <property type="entry name" value="Dihydrodipicolinate Reductase, domain 2"/>
    <property type="match status" value="1"/>
</dbReference>
<evidence type="ECO:0000259" key="14">
    <source>
        <dbReference type="Pfam" id="PF00742"/>
    </source>
</evidence>
<dbReference type="InterPro" id="IPR001342">
    <property type="entry name" value="HDH_cat"/>
</dbReference>
<dbReference type="SUPFAM" id="SSF55347">
    <property type="entry name" value="Glyceraldehyde-3-phosphate dehydrogenase-like, C-terminal domain"/>
    <property type="match status" value="1"/>
</dbReference>
<dbReference type="Pfam" id="PF00742">
    <property type="entry name" value="Homoserine_dh"/>
    <property type="match status" value="1"/>
</dbReference>
<comment type="caution">
    <text evidence="16">The sequence shown here is derived from an EMBL/GenBank/DDBJ whole genome shotgun (WGS) entry which is preliminary data.</text>
</comment>
<evidence type="ECO:0000256" key="3">
    <source>
        <dbReference type="ARBA" id="ARBA00006753"/>
    </source>
</evidence>
<evidence type="ECO:0000256" key="7">
    <source>
        <dbReference type="ARBA" id="ARBA00022697"/>
    </source>
</evidence>
<dbReference type="PANTHER" id="PTHR43331">
    <property type="entry name" value="HOMOSERINE DEHYDROGENASE"/>
    <property type="match status" value="1"/>
</dbReference>
<feature type="domain" description="Aspartate/homoserine dehydrogenase NAD-binding" evidence="15">
    <location>
        <begin position="10"/>
        <end position="127"/>
    </location>
</feature>
<keyword evidence="17" id="KW-1185">Reference proteome</keyword>
<evidence type="ECO:0000256" key="9">
    <source>
        <dbReference type="ARBA" id="ARBA00023053"/>
    </source>
</evidence>
<keyword evidence="6 12" id="KW-0028">Amino-acid biosynthesis</keyword>
<dbReference type="InterPro" id="IPR005106">
    <property type="entry name" value="Asp/hSer_DH_NAD-bd"/>
</dbReference>
<sequence length="413" mass="45967">MTAIHVALLGYGTVGKGVYRTIEKHQERLKTILGKEVKIVAILVKELEKHQWVNNEVLFTDNYTDIINLPKLDVVIDAIVGVEPGFSYLRQAINRGCHVITANKEMFAHHGTELLSLAKEKNVSLGFEATVAGGIPIIQTLKKLLNANKVDKVEGILNGTSNFILTKMREENLSFEDALKLAQEYGYAEADPANDIEGVDAFYKAVILSEVIFGEQPEWEQTITQGIGTLTLQQIKLFESLGLRFKHVASLQKSNTEIQCTVRPVLVTNSHPLYQVEEVQNAINIEADIVGNISLQGPGAGMFPTASAIVEDLIHIGDKQLASSPEDSLFFEKETKENIWALHGEIDNLLLSDDIRISKEIHPQVVLVETTVERIINLKTSHEICCFEVLGNIEEDKVLHGELIKEENINHSY</sequence>
<dbReference type="NCBIfam" id="NF004976">
    <property type="entry name" value="PRK06349.1"/>
    <property type="match status" value="1"/>
</dbReference>
<feature type="domain" description="Homoserine dehydrogenase catalytic" evidence="14">
    <location>
        <begin position="136"/>
        <end position="314"/>
    </location>
</feature>
<dbReference type="GO" id="GO:0009088">
    <property type="term" value="P:threonine biosynthetic process"/>
    <property type="evidence" value="ECO:0007669"/>
    <property type="project" value="UniProtKB-KW"/>
</dbReference>
<accession>A0A940NII2</accession>
<evidence type="ECO:0000256" key="2">
    <source>
        <dbReference type="ARBA" id="ARBA00005062"/>
    </source>
</evidence>
<comment type="pathway">
    <text evidence="2 12">Amino-acid biosynthesis; L-methionine biosynthesis via de novo pathway; L-homoserine from L-aspartate: step 3/3.</text>
</comment>
<evidence type="ECO:0000313" key="16">
    <source>
        <dbReference type="EMBL" id="MBP0724945.1"/>
    </source>
</evidence>
<evidence type="ECO:0000256" key="11">
    <source>
        <dbReference type="ARBA" id="ARBA00048841"/>
    </source>
</evidence>
<evidence type="ECO:0000256" key="4">
    <source>
        <dbReference type="ARBA" id="ARBA00013213"/>
    </source>
</evidence>
<dbReference type="SUPFAM" id="SSF51735">
    <property type="entry name" value="NAD(P)-binding Rossmann-fold domains"/>
    <property type="match status" value="1"/>
</dbReference>
<keyword evidence="12" id="KW-0521">NADP</keyword>
<dbReference type="EC" id="1.1.1.3" evidence="4 12"/>